<gene>
    <name evidence="1" type="ORF">NCTC11165_01679</name>
</gene>
<organism evidence="1 2">
    <name type="scientific">Brevundimonas diminuta</name>
    <name type="common">Pseudomonas diminuta</name>
    <dbReference type="NCBI Taxonomy" id="293"/>
    <lineage>
        <taxon>Bacteria</taxon>
        <taxon>Pseudomonadati</taxon>
        <taxon>Pseudomonadota</taxon>
        <taxon>Alphaproteobacteria</taxon>
        <taxon>Caulobacterales</taxon>
        <taxon>Caulobacteraceae</taxon>
        <taxon>Brevundimonas</taxon>
    </lineage>
</organism>
<protein>
    <submittedName>
        <fullName evidence="1">Uncharacterized protein</fullName>
    </submittedName>
</protein>
<sequence>MSRRYNYSTCLSFETGGEADYCEIDVTVSFAVAWGEPETGPTYACGGTPATDDLVEDIRVESIDGDPPTNRALEAMILDMLDGPTDFYTREMLAEAVAVEADEADEADEAEYHALLRRAEA</sequence>
<dbReference type="AlphaFoldDB" id="A0A2X1AIG7"/>
<dbReference type="Proteomes" id="UP000250358">
    <property type="component" value="Unassembled WGS sequence"/>
</dbReference>
<dbReference type="EMBL" id="UAQM01000011">
    <property type="protein sequence ID" value="SPU44277.1"/>
    <property type="molecule type" value="Genomic_DNA"/>
</dbReference>
<evidence type="ECO:0000313" key="2">
    <source>
        <dbReference type="Proteomes" id="UP000250358"/>
    </source>
</evidence>
<reference evidence="1 2" key="1">
    <citation type="submission" date="2018-06" db="EMBL/GenBank/DDBJ databases">
        <authorList>
            <consortium name="Pathogen Informatics"/>
            <person name="Doyle S."/>
        </authorList>
    </citation>
    <scope>NUCLEOTIDE SEQUENCE [LARGE SCALE GENOMIC DNA]</scope>
    <source>
        <strain evidence="1 2">NCTC11165</strain>
    </source>
</reference>
<evidence type="ECO:0000313" key="1">
    <source>
        <dbReference type="EMBL" id="SPU44277.1"/>
    </source>
</evidence>
<name>A0A2X1AIG7_BREDI</name>
<proteinExistence type="predicted"/>
<accession>A0A2X1AIG7</accession>
<dbReference type="RefSeq" id="WP_128115666.1">
    <property type="nucleotide sequence ID" value="NZ_UAQM01000011.1"/>
</dbReference>